<reference evidence="6" key="1">
    <citation type="journal article" date="2020" name="Genome Biol.">
        <title>Gamete binning: chromosome-level and haplotype-resolved genome assembly enabled by high-throughput single-cell sequencing of gamete genomes.</title>
        <authorList>
            <person name="Campoy J.A."/>
            <person name="Sun H."/>
            <person name="Goel M."/>
            <person name="Jiao W.-B."/>
            <person name="Folz-Donahue K."/>
            <person name="Wang N."/>
            <person name="Rubio M."/>
            <person name="Liu C."/>
            <person name="Kukat C."/>
            <person name="Ruiz D."/>
            <person name="Huettel B."/>
            <person name="Schneeberger K."/>
        </authorList>
    </citation>
    <scope>NUCLEOTIDE SEQUENCE [LARGE SCALE GENOMIC DNA]</scope>
    <source>
        <strain evidence="6">cv. Rojo Pasion</strain>
    </source>
</reference>
<dbReference type="PROSITE" id="PS51181">
    <property type="entry name" value="PPASE_TENSIN"/>
    <property type="match status" value="1"/>
</dbReference>
<evidence type="ECO:0000259" key="4">
    <source>
        <dbReference type="PROSITE" id="PS51181"/>
    </source>
</evidence>
<dbReference type="GO" id="GO:0005829">
    <property type="term" value="C:cytosol"/>
    <property type="evidence" value="ECO:0007669"/>
    <property type="project" value="TreeGrafter"/>
</dbReference>
<protein>
    <submittedName>
        <fullName evidence="5">Uncharacterized protein</fullName>
    </submittedName>
</protein>
<evidence type="ECO:0000256" key="2">
    <source>
        <dbReference type="SAM" id="MobiDB-lite"/>
    </source>
</evidence>
<proteinExistence type="predicted"/>
<evidence type="ECO:0000259" key="3">
    <source>
        <dbReference type="PROSITE" id="PS50056"/>
    </source>
</evidence>
<dbReference type="InterPro" id="IPR051281">
    <property type="entry name" value="Dual-spec_lipid-protein_phosph"/>
</dbReference>
<dbReference type="InterPro" id="IPR016130">
    <property type="entry name" value="Tyr_Pase_AS"/>
</dbReference>
<organism evidence="5 6">
    <name type="scientific">Prunus armeniaca</name>
    <name type="common">Apricot</name>
    <name type="synonym">Armeniaca vulgaris</name>
    <dbReference type="NCBI Taxonomy" id="36596"/>
    <lineage>
        <taxon>Eukaryota</taxon>
        <taxon>Viridiplantae</taxon>
        <taxon>Streptophyta</taxon>
        <taxon>Embryophyta</taxon>
        <taxon>Tracheophyta</taxon>
        <taxon>Spermatophyta</taxon>
        <taxon>Magnoliopsida</taxon>
        <taxon>eudicotyledons</taxon>
        <taxon>Gunneridae</taxon>
        <taxon>Pentapetalae</taxon>
        <taxon>rosids</taxon>
        <taxon>fabids</taxon>
        <taxon>Rosales</taxon>
        <taxon>Rosaceae</taxon>
        <taxon>Amygdaloideae</taxon>
        <taxon>Amygdaleae</taxon>
        <taxon>Prunus</taxon>
    </lineage>
</organism>
<gene>
    <name evidence="5" type="ORF">ORAREDHAP_LOCUS39085</name>
</gene>
<feature type="compositionally biased region" description="Polar residues" evidence="2">
    <location>
        <begin position="18"/>
        <end position="31"/>
    </location>
</feature>
<feature type="region of interest" description="Disordered" evidence="2">
    <location>
        <begin position="1"/>
        <end position="31"/>
    </location>
</feature>
<dbReference type="PROSITE" id="PS50056">
    <property type="entry name" value="TYR_PHOSPHATASE_2"/>
    <property type="match status" value="1"/>
</dbReference>
<dbReference type="InterPro" id="IPR029021">
    <property type="entry name" value="Prot-tyrosine_phosphatase-like"/>
</dbReference>
<dbReference type="AlphaFoldDB" id="A0A6J5XNF7"/>
<dbReference type="PANTHER" id="PTHR12305:SF87">
    <property type="entry name" value="PHOSPHATIDYLINOSITOL 3,4,5-TRISPHOSPHATE 3-PHOSPHATASE AND PROTEIN-TYROSINE-PHOSPHATASE PTEN2B"/>
    <property type="match status" value="1"/>
</dbReference>
<feature type="domain" description="Tyrosine specific protein phosphatases" evidence="3">
    <location>
        <begin position="149"/>
        <end position="206"/>
    </location>
</feature>
<accession>A0A6J5XNF7</accession>
<dbReference type="SUPFAM" id="SSF52799">
    <property type="entry name" value="(Phosphotyrosine protein) phosphatases II"/>
    <property type="match status" value="1"/>
</dbReference>
<evidence type="ECO:0000313" key="6">
    <source>
        <dbReference type="Proteomes" id="UP000507245"/>
    </source>
</evidence>
<dbReference type="PANTHER" id="PTHR12305">
    <property type="entry name" value="PHOSPHATASE WITH HOMOLOGY TO TENSIN"/>
    <property type="match status" value="1"/>
</dbReference>
<keyword evidence="6" id="KW-1185">Reference proteome</keyword>
<dbReference type="InterPro" id="IPR029023">
    <property type="entry name" value="Tensin_phosphatase"/>
</dbReference>
<dbReference type="Pfam" id="PF22785">
    <property type="entry name" value="Tc-R-P"/>
    <property type="match status" value="1"/>
</dbReference>
<dbReference type="OrthoDB" id="266663at2759"/>
<evidence type="ECO:0000313" key="5">
    <source>
        <dbReference type="EMBL" id="CAB4314611.1"/>
    </source>
</evidence>
<sequence>MDSKSNDSKAQPPAQDSGVENSTAAAASGQDNSNQYAKAVSGVFQSFTKGLVNTSQSAVKAVQVRARHLVSQNKRRYQEGGFDLDLTYITENIIAMGFPAGDISSGIFGYVEGFYRNHMEEVINFLETQHKAASFPFDDHNCPPVELIASFCRSAHSWLKEGIENVVVVHCKAGMGRTGLMICSLLLFLKFFPTAEEAINYYNHKRCIDGKALVLPSQIRYVKYFEHILKNFNGENPSPRRWLRCIVGEMHLSGL</sequence>
<keyword evidence="1" id="KW-0378">Hydrolase</keyword>
<feature type="domain" description="Phosphatase tensin-type" evidence="4">
    <location>
        <begin position="75"/>
        <end position="232"/>
    </location>
</feature>
<dbReference type="Gene3D" id="3.90.190.10">
    <property type="entry name" value="Protein tyrosine phosphatase superfamily"/>
    <property type="match status" value="1"/>
</dbReference>
<dbReference type="PROSITE" id="PS00383">
    <property type="entry name" value="TYR_PHOSPHATASE_1"/>
    <property type="match status" value="1"/>
</dbReference>
<dbReference type="Proteomes" id="UP000507245">
    <property type="component" value="Unassembled WGS sequence"/>
</dbReference>
<evidence type="ECO:0000256" key="1">
    <source>
        <dbReference type="ARBA" id="ARBA00022801"/>
    </source>
</evidence>
<dbReference type="EMBL" id="CAEKKB010000006">
    <property type="protein sequence ID" value="CAB4314611.1"/>
    <property type="molecule type" value="Genomic_DNA"/>
</dbReference>
<dbReference type="InterPro" id="IPR000387">
    <property type="entry name" value="Tyr_Pase_dom"/>
</dbReference>
<dbReference type="GO" id="GO:0016314">
    <property type="term" value="F:phosphatidylinositol-3,4,5-trisphosphate 3-phosphatase activity"/>
    <property type="evidence" value="ECO:0007669"/>
    <property type="project" value="TreeGrafter"/>
</dbReference>
<name>A0A6J5XNF7_PRUAR</name>